<dbReference type="NCBIfam" id="TIGR00247">
    <property type="entry name" value="endolytic transglycosylase MltG"/>
    <property type="match status" value="1"/>
</dbReference>
<gene>
    <name evidence="7 8" type="primary">mltG</name>
    <name evidence="8" type="ORF">MJ923_07335</name>
</gene>
<keyword evidence="1 7" id="KW-1003">Cell membrane</keyword>
<dbReference type="Gene3D" id="3.30.1490.480">
    <property type="entry name" value="Endolytic murein transglycosylase"/>
    <property type="match status" value="1"/>
</dbReference>
<dbReference type="PANTHER" id="PTHR30518">
    <property type="entry name" value="ENDOLYTIC MUREIN TRANSGLYCOSYLASE"/>
    <property type="match status" value="1"/>
</dbReference>
<evidence type="ECO:0000313" key="9">
    <source>
        <dbReference type="Proteomes" id="UP001297581"/>
    </source>
</evidence>
<dbReference type="AlphaFoldDB" id="A0AAJ1BG03"/>
<name>A0AAJ1BG03_9GAMM</name>
<evidence type="ECO:0000256" key="6">
    <source>
        <dbReference type="ARBA" id="ARBA00023316"/>
    </source>
</evidence>
<dbReference type="Gene3D" id="3.30.160.60">
    <property type="entry name" value="Classic Zinc Finger"/>
    <property type="match status" value="1"/>
</dbReference>
<feature type="site" description="Important for catalytic activity" evidence="7">
    <location>
        <position position="219"/>
    </location>
</feature>
<keyword evidence="2 7" id="KW-0812">Transmembrane</keyword>
<organism evidence="8 9">
    <name type="scientific">Shewanella zhuhaiensis</name>
    <dbReference type="NCBI Taxonomy" id="2919576"/>
    <lineage>
        <taxon>Bacteria</taxon>
        <taxon>Pseudomonadati</taxon>
        <taxon>Pseudomonadota</taxon>
        <taxon>Gammaproteobacteria</taxon>
        <taxon>Alteromonadales</taxon>
        <taxon>Shewanellaceae</taxon>
        <taxon>Shewanella</taxon>
    </lineage>
</organism>
<protein>
    <recommendedName>
        <fullName evidence="7">Endolytic murein transglycosylase</fullName>
        <ecNumber evidence="7">4.2.2.29</ecNumber>
    </recommendedName>
    <alternativeName>
        <fullName evidence="7">Peptidoglycan lytic transglycosylase</fullName>
    </alternativeName>
    <alternativeName>
        <fullName evidence="7">Peptidoglycan polymerization terminase</fullName>
    </alternativeName>
</protein>
<dbReference type="Proteomes" id="UP001297581">
    <property type="component" value="Unassembled WGS sequence"/>
</dbReference>
<evidence type="ECO:0000256" key="4">
    <source>
        <dbReference type="ARBA" id="ARBA00023136"/>
    </source>
</evidence>
<keyword evidence="9" id="KW-1185">Reference proteome</keyword>
<dbReference type="GO" id="GO:0009252">
    <property type="term" value="P:peptidoglycan biosynthetic process"/>
    <property type="evidence" value="ECO:0007669"/>
    <property type="project" value="UniProtKB-UniRule"/>
</dbReference>
<evidence type="ECO:0000256" key="7">
    <source>
        <dbReference type="HAMAP-Rule" id="MF_02065"/>
    </source>
</evidence>
<keyword evidence="7" id="KW-0997">Cell inner membrane</keyword>
<comment type="function">
    <text evidence="7">Functions as a peptidoglycan terminase that cleaves nascent peptidoglycan strands endolytically to terminate their elongation.</text>
</comment>
<evidence type="ECO:0000256" key="2">
    <source>
        <dbReference type="ARBA" id="ARBA00022692"/>
    </source>
</evidence>
<comment type="catalytic activity">
    <reaction evidence="7">
        <text>a peptidoglycan chain = a peptidoglycan chain with N-acetyl-1,6-anhydromuramyl-[peptide] at the reducing end + a peptidoglycan chain with N-acetylglucosamine at the non-reducing end.</text>
        <dbReference type="EC" id="4.2.2.29"/>
    </reaction>
</comment>
<dbReference type="GO" id="GO:0005886">
    <property type="term" value="C:plasma membrane"/>
    <property type="evidence" value="ECO:0007669"/>
    <property type="project" value="UniProtKB-UniRule"/>
</dbReference>
<proteinExistence type="inferred from homology"/>
<dbReference type="GO" id="GO:0071555">
    <property type="term" value="P:cell wall organization"/>
    <property type="evidence" value="ECO:0007669"/>
    <property type="project" value="UniProtKB-KW"/>
</dbReference>
<evidence type="ECO:0000313" key="8">
    <source>
        <dbReference type="EMBL" id="MCH4294114.1"/>
    </source>
</evidence>
<dbReference type="RefSeq" id="WP_240590520.1">
    <property type="nucleotide sequence ID" value="NZ_JAKUDL010000002.1"/>
</dbReference>
<evidence type="ECO:0000256" key="5">
    <source>
        <dbReference type="ARBA" id="ARBA00023239"/>
    </source>
</evidence>
<comment type="similarity">
    <text evidence="7">Belongs to the transglycosylase MltG family.</text>
</comment>
<dbReference type="InterPro" id="IPR003770">
    <property type="entry name" value="MLTG-like"/>
</dbReference>
<evidence type="ECO:0000256" key="3">
    <source>
        <dbReference type="ARBA" id="ARBA00022989"/>
    </source>
</evidence>
<reference evidence="8 9" key="1">
    <citation type="submission" date="2022-02" db="EMBL/GenBank/DDBJ databases">
        <title>The genome sequence of Shewanella sp. 3B26.</title>
        <authorList>
            <person name="Du J."/>
        </authorList>
    </citation>
    <scope>NUCLEOTIDE SEQUENCE [LARGE SCALE GENOMIC DNA]</scope>
    <source>
        <strain evidence="8 9">3B26</strain>
    </source>
</reference>
<sequence>MKKLLLGMVATIMTLTLLGAGVAIWGLKSLETFGNTPLTLSEAQEFEVPRGMHARALGKAMTDRGLLPAGWQYDWYLRLHPEFAAIRQGVYQLEPGETPASLFAKLLAGKVKEFSITLVEGQNLREWQQKLTQAERLAWQDEAFLNVLKAEGDNSGLPEGKFFPDTYSYHADQSAAALLTQSYRKMQTELDAAWQTREPDLPLKSPYELLILASIIEKETGLAEERPLIAAVFINRLNKGMRLQTDPTVIYGMGERFNGNITRKDLQEATPFNTYKINGLPPTPIAAPGRAALTAAAQPADADYLYFVSRNDGSHVFSRTLVEHNRAVNQYQRRQK</sequence>
<dbReference type="GO" id="GO:0008932">
    <property type="term" value="F:lytic endotransglycosylase activity"/>
    <property type="evidence" value="ECO:0007669"/>
    <property type="project" value="UniProtKB-UniRule"/>
</dbReference>
<keyword evidence="3 7" id="KW-1133">Transmembrane helix</keyword>
<comment type="caution">
    <text evidence="8">The sequence shown here is derived from an EMBL/GenBank/DDBJ whole genome shotgun (WGS) entry which is preliminary data.</text>
</comment>
<dbReference type="EC" id="4.2.2.29" evidence="7"/>
<keyword evidence="6 7" id="KW-0961">Cell wall biogenesis/degradation</keyword>
<accession>A0AAJ1BG03</accession>
<keyword evidence="4 7" id="KW-0472">Membrane</keyword>
<dbReference type="HAMAP" id="MF_02065">
    <property type="entry name" value="MltG"/>
    <property type="match status" value="1"/>
</dbReference>
<dbReference type="Pfam" id="PF02618">
    <property type="entry name" value="YceG"/>
    <property type="match status" value="1"/>
</dbReference>
<dbReference type="EMBL" id="JAKUDL010000002">
    <property type="protein sequence ID" value="MCH4294114.1"/>
    <property type="molecule type" value="Genomic_DNA"/>
</dbReference>
<keyword evidence="5 7" id="KW-0456">Lyase</keyword>
<dbReference type="PANTHER" id="PTHR30518:SF2">
    <property type="entry name" value="ENDOLYTIC MUREIN TRANSGLYCOSYLASE"/>
    <property type="match status" value="1"/>
</dbReference>
<evidence type="ECO:0000256" key="1">
    <source>
        <dbReference type="ARBA" id="ARBA00022475"/>
    </source>
</evidence>
<dbReference type="CDD" id="cd08010">
    <property type="entry name" value="MltG_like"/>
    <property type="match status" value="1"/>
</dbReference>